<feature type="domain" description="VOC" evidence="1">
    <location>
        <begin position="5"/>
        <end position="119"/>
    </location>
</feature>
<keyword evidence="3" id="KW-1185">Reference proteome</keyword>
<feature type="domain" description="VOC" evidence="1">
    <location>
        <begin position="142"/>
        <end position="258"/>
    </location>
</feature>
<evidence type="ECO:0000259" key="1">
    <source>
        <dbReference type="PROSITE" id="PS51819"/>
    </source>
</evidence>
<proteinExistence type="predicted"/>
<reference evidence="2" key="1">
    <citation type="submission" date="2020-08" db="EMBL/GenBank/DDBJ databases">
        <authorList>
            <person name="Hu Y."/>
            <person name="Nguyen S.V."/>
            <person name="Li F."/>
            <person name="Fanning S."/>
        </authorList>
    </citation>
    <scope>NUCLEOTIDE SEQUENCE</scope>
    <source>
        <strain evidence="2">SYSU D8009</strain>
    </source>
</reference>
<dbReference type="Proteomes" id="UP000600101">
    <property type="component" value="Unassembled WGS sequence"/>
</dbReference>
<dbReference type="Pfam" id="PF22632">
    <property type="entry name" value="BphC_D1"/>
    <property type="match status" value="1"/>
</dbReference>
<dbReference type="EMBL" id="JACOMF010000047">
    <property type="protein sequence ID" value="MBC4018267.1"/>
    <property type="molecule type" value="Genomic_DNA"/>
</dbReference>
<protein>
    <submittedName>
        <fullName evidence="2">VOC family protein</fullName>
    </submittedName>
</protein>
<name>A0A9X0UF12_9PROT</name>
<organism evidence="2 3">
    <name type="scientific">Siccirubricoccus deserti</name>
    <dbReference type="NCBI Taxonomy" id="2013562"/>
    <lineage>
        <taxon>Bacteria</taxon>
        <taxon>Pseudomonadati</taxon>
        <taxon>Pseudomonadota</taxon>
        <taxon>Alphaproteobacteria</taxon>
        <taxon>Acetobacterales</taxon>
        <taxon>Roseomonadaceae</taxon>
        <taxon>Siccirubricoccus</taxon>
    </lineage>
</organism>
<dbReference type="CDD" id="cd07252">
    <property type="entry name" value="BphC1-RGP6_N_like"/>
    <property type="match status" value="1"/>
</dbReference>
<comment type="caution">
    <text evidence="2">The sequence shown here is derived from an EMBL/GenBank/DDBJ whole genome shotgun (WGS) entry which is preliminary data.</text>
</comment>
<evidence type="ECO:0000313" key="2">
    <source>
        <dbReference type="EMBL" id="MBC4018267.1"/>
    </source>
</evidence>
<dbReference type="AlphaFoldDB" id="A0A9X0UF12"/>
<dbReference type="InterPro" id="IPR029068">
    <property type="entry name" value="Glyas_Bleomycin-R_OHBP_Dase"/>
</dbReference>
<dbReference type="SUPFAM" id="SSF54593">
    <property type="entry name" value="Glyoxalase/Bleomycin resistance protein/Dihydroxybiphenyl dioxygenase"/>
    <property type="match status" value="1"/>
</dbReference>
<sequence>MEIQALGYLGFGAENLEDWADFATARLGMQMVDRGAGLRAFRMDDRRQRLVADASLPTGTRYYGWEVADATALDVLATKLERAGVAAKRETVALADQRCVSGLISFTDPAGNRLEAFHGAQVADTPFRPGRMVSGFRCGPLGMGHVLMTTTNMAASLGFYRDLLGFRISDFMRTPIQAYFMHVNARHHSLALVEAPADMLHHLMVEMYSLDDVGQGYDLALADGAERVVATLGRHCNDLVTSFYQRTPGDFFVECGWGGRTVNPTNWQPTEMTSVESYWGHDGLMREIGAPEPPPADRRPGGQELRAPVYVMEGNYQRMDGVCPWWDAVKAGR</sequence>
<evidence type="ECO:0000313" key="3">
    <source>
        <dbReference type="Proteomes" id="UP000600101"/>
    </source>
</evidence>
<dbReference type="Gene3D" id="3.10.180.10">
    <property type="entry name" value="2,3-Dihydroxybiphenyl 1,2-Dioxygenase, domain 1"/>
    <property type="match status" value="2"/>
</dbReference>
<dbReference type="RefSeq" id="WP_186773017.1">
    <property type="nucleotide sequence ID" value="NZ_JACOMF010000047.1"/>
</dbReference>
<dbReference type="Pfam" id="PF00903">
    <property type="entry name" value="Glyoxalase"/>
    <property type="match status" value="1"/>
</dbReference>
<gene>
    <name evidence="2" type="ORF">H7965_23525</name>
</gene>
<accession>A0A9X0UF12</accession>
<dbReference type="InterPro" id="IPR037523">
    <property type="entry name" value="VOC_core"/>
</dbReference>
<dbReference type="InterPro" id="IPR004360">
    <property type="entry name" value="Glyas_Fos-R_dOase_dom"/>
</dbReference>
<dbReference type="PROSITE" id="PS51819">
    <property type="entry name" value="VOC"/>
    <property type="match status" value="2"/>
</dbReference>